<comment type="caution">
    <text evidence="1">The sequence shown here is derived from an EMBL/GenBank/DDBJ whole genome shotgun (WGS) entry which is preliminary data.</text>
</comment>
<dbReference type="Proteomes" id="UP000699462">
    <property type="component" value="Unassembled WGS sequence"/>
</dbReference>
<evidence type="ECO:0000313" key="2">
    <source>
        <dbReference type="Proteomes" id="UP000699462"/>
    </source>
</evidence>
<keyword evidence="2" id="KW-1185">Reference proteome</keyword>
<dbReference type="InterPro" id="IPR027516">
    <property type="entry name" value="EIF3C"/>
</dbReference>
<dbReference type="AlphaFoldDB" id="A0A8T0DE44"/>
<dbReference type="EMBL" id="JTDF01006458">
    <property type="protein sequence ID" value="KAF8565596.1"/>
    <property type="molecule type" value="Genomic_DNA"/>
</dbReference>
<dbReference type="GO" id="GO:0005852">
    <property type="term" value="C:eukaryotic translation initiation factor 3 complex"/>
    <property type="evidence" value="ECO:0007669"/>
    <property type="project" value="InterPro"/>
</dbReference>
<sequence>MALRVHDRQTLIGPPETPRDYVLAAAKAMRYGNWSACTQYIINPKMDAKASLEVPSDFLIMHKTERSRLQTLALQLSEKISTVVVVVVAVSSALRVLNRIKADEPSRYQARLFGFEVRRQGLRYGLNKFN</sequence>
<proteinExistence type="predicted"/>
<protein>
    <submittedName>
        <fullName evidence="1">Uncharacterized protein</fullName>
    </submittedName>
</protein>
<dbReference type="GO" id="GO:0031369">
    <property type="term" value="F:translation initiation factor binding"/>
    <property type="evidence" value="ECO:0007669"/>
    <property type="project" value="InterPro"/>
</dbReference>
<evidence type="ECO:0000313" key="1">
    <source>
        <dbReference type="EMBL" id="KAF8565596.1"/>
    </source>
</evidence>
<dbReference type="OrthoDB" id="6279865at2759"/>
<dbReference type="PANTHER" id="PTHR13937:SF0">
    <property type="entry name" value="EUKARYOTIC TRANSLATION INITIATION FACTOR 3 SUBUNIT C-RELATED"/>
    <property type="match status" value="1"/>
</dbReference>
<gene>
    <name evidence="1" type="ORF">P879_10927</name>
</gene>
<dbReference type="PANTHER" id="PTHR13937">
    <property type="entry name" value="EUKARYOTIC TRANSLATION INITATION FACTOR 3, SUBUNIT 8 EIF3S8 -RELATED"/>
    <property type="match status" value="1"/>
</dbReference>
<accession>A0A8T0DE44</accession>
<name>A0A8T0DE44_9TREM</name>
<dbReference type="GO" id="GO:0003743">
    <property type="term" value="F:translation initiation factor activity"/>
    <property type="evidence" value="ECO:0007669"/>
    <property type="project" value="InterPro"/>
</dbReference>
<reference evidence="1 2" key="1">
    <citation type="submission" date="2019-07" db="EMBL/GenBank/DDBJ databases">
        <title>Annotation for the trematode Paragonimus westermani.</title>
        <authorList>
            <person name="Choi Y.-J."/>
        </authorList>
    </citation>
    <scope>NUCLEOTIDE SEQUENCE [LARGE SCALE GENOMIC DNA]</scope>
    <source>
        <strain evidence="1">180907_Pwestermani</strain>
    </source>
</reference>
<dbReference type="GO" id="GO:0003723">
    <property type="term" value="F:RNA binding"/>
    <property type="evidence" value="ECO:0007669"/>
    <property type="project" value="InterPro"/>
</dbReference>
<organism evidence="1 2">
    <name type="scientific">Paragonimus westermani</name>
    <dbReference type="NCBI Taxonomy" id="34504"/>
    <lineage>
        <taxon>Eukaryota</taxon>
        <taxon>Metazoa</taxon>
        <taxon>Spiralia</taxon>
        <taxon>Lophotrochozoa</taxon>
        <taxon>Platyhelminthes</taxon>
        <taxon>Trematoda</taxon>
        <taxon>Digenea</taxon>
        <taxon>Plagiorchiida</taxon>
        <taxon>Troglotremata</taxon>
        <taxon>Troglotrematidae</taxon>
        <taxon>Paragonimus</taxon>
    </lineage>
</organism>